<dbReference type="RefSeq" id="WP_268041008.1">
    <property type="nucleotide sequence ID" value="NZ_JAPQER010000003.1"/>
</dbReference>
<evidence type="ECO:0000313" key="3">
    <source>
        <dbReference type="Proteomes" id="UP001078443"/>
    </source>
</evidence>
<keyword evidence="1" id="KW-0472">Membrane</keyword>
<dbReference type="EMBL" id="JAPQER010000003">
    <property type="protein sequence ID" value="MCY6484708.1"/>
    <property type="molecule type" value="Genomic_DNA"/>
</dbReference>
<reference evidence="2" key="1">
    <citation type="submission" date="2022-12" db="EMBL/GenBank/DDBJ databases">
        <authorList>
            <person name="Wang J."/>
        </authorList>
    </citation>
    <scope>NUCLEOTIDE SEQUENCE</scope>
    <source>
        <strain evidence="2">HY-45-18</strain>
    </source>
</reference>
<organism evidence="2 3">
    <name type="scientific">Clostridium aestuarii</name>
    <dbReference type="NCBI Taxonomy" id="338193"/>
    <lineage>
        <taxon>Bacteria</taxon>
        <taxon>Bacillati</taxon>
        <taxon>Bacillota</taxon>
        <taxon>Clostridia</taxon>
        <taxon>Eubacteriales</taxon>
        <taxon>Clostridiaceae</taxon>
        <taxon>Clostridium</taxon>
    </lineage>
</organism>
<protein>
    <submittedName>
        <fullName evidence="2">Uncharacterized protein</fullName>
    </submittedName>
</protein>
<sequence length="225" mass="27111">MLIKRQLSIIIVFMLITSVWPILCKKDDKKHETIDYSVYSEEMIRFDLNVQKGKYQFMRQKDELPFENNHPNNKGNCKDIEFWNKCKVINLDNINLKYGRYIFTKEEEYIYTKIDGEFGWLKCKVPIDKKYKNYIRKFFIPKEEYVEEISFIDILPFNDEKFVLIFDGSEQYILDLESQKVTWVRGNYYESPHINFKTDMLQCGGDLSSTTYIFNKFGELVDEYN</sequence>
<evidence type="ECO:0000256" key="1">
    <source>
        <dbReference type="SAM" id="Phobius"/>
    </source>
</evidence>
<evidence type="ECO:0000313" key="2">
    <source>
        <dbReference type="EMBL" id="MCY6484708.1"/>
    </source>
</evidence>
<proteinExistence type="predicted"/>
<comment type="caution">
    <text evidence="2">The sequence shown here is derived from an EMBL/GenBank/DDBJ whole genome shotgun (WGS) entry which is preliminary data.</text>
</comment>
<keyword evidence="3" id="KW-1185">Reference proteome</keyword>
<keyword evidence="1" id="KW-0812">Transmembrane</keyword>
<gene>
    <name evidence="2" type="ORF">OW763_10180</name>
</gene>
<name>A0ABT4D0D9_9CLOT</name>
<dbReference type="Proteomes" id="UP001078443">
    <property type="component" value="Unassembled WGS sequence"/>
</dbReference>
<feature type="transmembrane region" description="Helical" evidence="1">
    <location>
        <begin position="7"/>
        <end position="23"/>
    </location>
</feature>
<accession>A0ABT4D0D9</accession>
<keyword evidence="1" id="KW-1133">Transmembrane helix</keyword>